<gene>
    <name evidence="2" type="ORF">CB0940_07013</name>
    <name evidence="3" type="ORF">RHO25_007570</name>
</gene>
<dbReference type="Proteomes" id="UP000230605">
    <property type="component" value="Chromosome 5"/>
</dbReference>
<feature type="region of interest" description="Disordered" evidence="1">
    <location>
        <begin position="1"/>
        <end position="99"/>
    </location>
</feature>
<evidence type="ECO:0008006" key="6">
    <source>
        <dbReference type="Google" id="ProtNLM"/>
    </source>
</evidence>
<evidence type="ECO:0000256" key="1">
    <source>
        <dbReference type="SAM" id="MobiDB-lite"/>
    </source>
</evidence>
<feature type="compositionally biased region" description="Polar residues" evidence="1">
    <location>
        <begin position="113"/>
        <end position="126"/>
    </location>
</feature>
<organism evidence="2 4">
    <name type="scientific">Cercospora beticola</name>
    <name type="common">Sugarbeet leaf spot fungus</name>
    <dbReference type="NCBI Taxonomy" id="122368"/>
    <lineage>
        <taxon>Eukaryota</taxon>
        <taxon>Fungi</taxon>
        <taxon>Dikarya</taxon>
        <taxon>Ascomycota</taxon>
        <taxon>Pezizomycotina</taxon>
        <taxon>Dothideomycetes</taxon>
        <taxon>Dothideomycetidae</taxon>
        <taxon>Mycosphaerellales</taxon>
        <taxon>Mycosphaerellaceae</taxon>
        <taxon>Cercospora</taxon>
    </lineage>
</organism>
<dbReference type="OrthoDB" id="337486at2759"/>
<dbReference type="GO" id="GO:0006261">
    <property type="term" value="P:DNA-templated DNA replication"/>
    <property type="evidence" value="ECO:0007669"/>
    <property type="project" value="TreeGrafter"/>
</dbReference>
<dbReference type="Proteomes" id="UP001302367">
    <property type="component" value="Chromosome 5"/>
</dbReference>
<dbReference type="Pfam" id="PF04081">
    <property type="entry name" value="DNA_pol_delta_4"/>
    <property type="match status" value="1"/>
</dbReference>
<evidence type="ECO:0000313" key="5">
    <source>
        <dbReference type="Proteomes" id="UP001302367"/>
    </source>
</evidence>
<dbReference type="GO" id="GO:0043625">
    <property type="term" value="C:delta DNA polymerase complex"/>
    <property type="evidence" value="ECO:0007669"/>
    <property type="project" value="TreeGrafter"/>
</dbReference>
<dbReference type="PANTHER" id="PTHR14303:SF0">
    <property type="entry name" value="DNA POLYMERASE DELTA SUBUNIT 4"/>
    <property type="match status" value="1"/>
</dbReference>
<protein>
    <recommendedName>
        <fullName evidence="6">DNA polymerase delta subunit 4</fullName>
    </recommendedName>
</protein>
<dbReference type="GO" id="GO:0000731">
    <property type="term" value="P:DNA synthesis involved in DNA repair"/>
    <property type="evidence" value="ECO:0007669"/>
    <property type="project" value="InterPro"/>
</dbReference>
<keyword evidence="5" id="KW-1185">Reference proteome</keyword>
<reference evidence="2 4" key="1">
    <citation type="submission" date="2015-10" db="EMBL/GenBank/DDBJ databases">
        <title>The cercosporin biosynthetic gene cluster was horizontally transferred to several fungal lineages and shown to be expanded in Cercospora beticola based on microsynteny with recipient genomes.</title>
        <authorList>
            <person name="De Jonge R."/>
            <person name="Ebert M.K."/>
            <person name="Suttle J.C."/>
            <person name="Jurick Ii W.M."/>
            <person name="Secor G.A."/>
            <person name="Thomma B.P."/>
            <person name="Van De Peer Y."/>
            <person name="Bolton M.D."/>
        </authorList>
    </citation>
    <scope>NUCLEOTIDE SEQUENCE [LARGE SCALE GENOMIC DNA]</scope>
    <source>
        <strain evidence="2 4">09-40</strain>
    </source>
</reference>
<proteinExistence type="predicted"/>
<feature type="compositionally biased region" description="Polar residues" evidence="1">
    <location>
        <begin position="32"/>
        <end position="41"/>
    </location>
</feature>
<dbReference type="AlphaFoldDB" id="A0A2G5H8A9"/>
<evidence type="ECO:0000313" key="3">
    <source>
        <dbReference type="EMBL" id="WPB02934.1"/>
    </source>
</evidence>
<reference evidence="3 5" key="2">
    <citation type="submission" date="2023-09" db="EMBL/GenBank/DDBJ databases">
        <title>Complete-Gapless Cercospora beticola genome.</title>
        <authorList>
            <person name="Wyatt N.A."/>
            <person name="Spanner R.E."/>
            <person name="Bolton M.D."/>
        </authorList>
    </citation>
    <scope>NUCLEOTIDE SEQUENCE [LARGE SCALE GENOMIC DNA]</scope>
    <source>
        <strain evidence="3">Cb09-40</strain>
    </source>
</reference>
<evidence type="ECO:0000313" key="2">
    <source>
        <dbReference type="EMBL" id="PIA88482.1"/>
    </source>
</evidence>
<feature type="compositionally biased region" description="Polar residues" evidence="1">
    <location>
        <begin position="15"/>
        <end position="26"/>
    </location>
</feature>
<dbReference type="PANTHER" id="PTHR14303">
    <property type="entry name" value="DNA POLYMERASE DELTA SUBUNIT 4"/>
    <property type="match status" value="1"/>
</dbReference>
<sequence>MPPKRRSTAPRSAGPQRTNSQQQTLSFHGKNNKGNKVTKAQSPRAAKSSKKDPALLEDLVAPEAQDVKVEDPEPELAEPTTAEKAIQQQAEKEADALDTVASKTSDVLGGVASESSLGATSGTNNDGWLGDEETRARKIPQTQINRYWRAKEQERKAPRVHQEDLSLHEKILREWDMQSHYGPCIGIARLKRWKRANMLGLEPPIEVLAVLLKEMDGGVTKSQRAHVDELMSSRFIET</sequence>
<dbReference type="InterPro" id="IPR007218">
    <property type="entry name" value="DNA_pol_delta_4"/>
</dbReference>
<dbReference type="EMBL" id="CP134188">
    <property type="protein sequence ID" value="WPB02934.1"/>
    <property type="molecule type" value="Genomic_DNA"/>
</dbReference>
<dbReference type="GO" id="GO:0003887">
    <property type="term" value="F:DNA-directed DNA polymerase activity"/>
    <property type="evidence" value="ECO:0007669"/>
    <property type="project" value="TreeGrafter"/>
</dbReference>
<dbReference type="EMBL" id="LKMD01000108">
    <property type="protein sequence ID" value="PIA88482.1"/>
    <property type="molecule type" value="Genomic_DNA"/>
</dbReference>
<evidence type="ECO:0000313" key="4">
    <source>
        <dbReference type="Proteomes" id="UP000230605"/>
    </source>
</evidence>
<accession>A0A2G5H8A9</accession>
<name>A0A2G5H8A9_CERBT</name>
<feature type="region of interest" description="Disordered" evidence="1">
    <location>
        <begin position="112"/>
        <end position="135"/>
    </location>
</feature>